<evidence type="ECO:0000256" key="1">
    <source>
        <dbReference type="SAM" id="Coils"/>
    </source>
</evidence>
<dbReference type="KEGG" id="pchm:VFPPC_14998"/>
<feature type="coiled-coil region" evidence="1">
    <location>
        <begin position="43"/>
        <end position="98"/>
    </location>
</feature>
<protein>
    <submittedName>
        <fullName evidence="3">Uncharacterized protein</fullName>
    </submittedName>
</protein>
<evidence type="ECO:0000256" key="2">
    <source>
        <dbReference type="SAM" id="MobiDB-lite"/>
    </source>
</evidence>
<dbReference type="EMBL" id="LSBJ02000002">
    <property type="protein sequence ID" value="OAQ59744.1"/>
    <property type="molecule type" value="Genomic_DNA"/>
</dbReference>
<evidence type="ECO:0000313" key="4">
    <source>
        <dbReference type="Proteomes" id="UP000078397"/>
    </source>
</evidence>
<dbReference type="OrthoDB" id="10331595at2759"/>
<dbReference type="AlphaFoldDB" id="A0A179F2V9"/>
<dbReference type="GeneID" id="28856755"/>
<keyword evidence="1" id="KW-0175">Coiled coil</keyword>
<comment type="caution">
    <text evidence="3">The sequence shown here is derived from an EMBL/GenBank/DDBJ whole genome shotgun (WGS) entry which is preliminary data.</text>
</comment>
<dbReference type="RefSeq" id="XP_018137737.1">
    <property type="nucleotide sequence ID" value="XM_018292761.1"/>
</dbReference>
<sequence length="148" mass="16485">MSTSQSQPHTSSQIFQVCATAIVQSQGQIQQLRLYADTQRHLAEANKQEADSLRSELQQLRSVVFYVERERDGEINKCAVLQELIDTQRRIIRDYERERQGQIPSQLQGSIHYGPNFQQAFTPVPLNQGDPVGTGGGETGGADVGPME</sequence>
<feature type="region of interest" description="Disordered" evidence="2">
    <location>
        <begin position="127"/>
        <end position="148"/>
    </location>
</feature>
<dbReference type="Proteomes" id="UP000078397">
    <property type="component" value="Unassembled WGS sequence"/>
</dbReference>
<proteinExistence type="predicted"/>
<name>A0A179F2V9_METCM</name>
<gene>
    <name evidence="3" type="ORF">VFPPC_14998</name>
</gene>
<organism evidence="3 4">
    <name type="scientific">Pochonia chlamydosporia 170</name>
    <dbReference type="NCBI Taxonomy" id="1380566"/>
    <lineage>
        <taxon>Eukaryota</taxon>
        <taxon>Fungi</taxon>
        <taxon>Dikarya</taxon>
        <taxon>Ascomycota</taxon>
        <taxon>Pezizomycotina</taxon>
        <taxon>Sordariomycetes</taxon>
        <taxon>Hypocreomycetidae</taxon>
        <taxon>Hypocreales</taxon>
        <taxon>Clavicipitaceae</taxon>
        <taxon>Pochonia</taxon>
    </lineage>
</organism>
<keyword evidence="4" id="KW-1185">Reference proteome</keyword>
<evidence type="ECO:0000313" key="3">
    <source>
        <dbReference type="EMBL" id="OAQ59744.1"/>
    </source>
</evidence>
<feature type="compositionally biased region" description="Gly residues" evidence="2">
    <location>
        <begin position="132"/>
        <end position="148"/>
    </location>
</feature>
<accession>A0A179F2V9</accession>
<reference evidence="3 4" key="1">
    <citation type="journal article" date="2016" name="PLoS Pathog.">
        <title>Biosynthesis of antibiotic leucinostatins in bio-control fungus Purpureocillium lilacinum and their inhibition on phytophthora revealed by genome mining.</title>
        <authorList>
            <person name="Wang G."/>
            <person name="Liu Z."/>
            <person name="Lin R."/>
            <person name="Li E."/>
            <person name="Mao Z."/>
            <person name="Ling J."/>
            <person name="Yang Y."/>
            <person name="Yin W.B."/>
            <person name="Xie B."/>
        </authorList>
    </citation>
    <scope>NUCLEOTIDE SEQUENCE [LARGE SCALE GENOMIC DNA]</scope>
    <source>
        <strain evidence="3">170</strain>
    </source>
</reference>